<sequence>MNWYKYWYYTIYFIYDHFSKNAEDNKIYSIGFFSLVIYMLFTVLGCFINNFFDFELIGYIAHPFSHLIFILITFLINNLLFDNTINARKDRMLYKEFKTQRKNVFFILLTIGIIFMFNYNAIYLKKYFF</sequence>
<keyword evidence="1" id="KW-1133">Transmembrane helix</keyword>
<organism evidence="2 3">
    <name type="scientific">Bacteroides caecimuris</name>
    <dbReference type="NCBI Taxonomy" id="1796613"/>
    <lineage>
        <taxon>Bacteria</taxon>
        <taxon>Pseudomonadati</taxon>
        <taxon>Bacteroidota</taxon>
        <taxon>Bacteroidia</taxon>
        <taxon>Bacteroidales</taxon>
        <taxon>Bacteroidaceae</taxon>
        <taxon>Bacteroides</taxon>
    </lineage>
</organism>
<proteinExistence type="predicted"/>
<evidence type="ECO:0000313" key="3">
    <source>
        <dbReference type="Proteomes" id="UP000092631"/>
    </source>
</evidence>
<feature type="transmembrane region" description="Helical" evidence="1">
    <location>
        <begin position="27"/>
        <end position="52"/>
    </location>
</feature>
<reference evidence="3" key="1">
    <citation type="submission" date="2016-04" db="EMBL/GenBank/DDBJ databases">
        <title>Complete Genome Sequences of Twelve Strains of a Stable Defined Moderately Diverse Mouse Microbiota 2 (sDMDMm2).</title>
        <authorList>
            <person name="Uchimura Y."/>
            <person name="Wyss M."/>
            <person name="Brugiroux S."/>
            <person name="Limenitakis J.P."/>
            <person name="Stecher B."/>
            <person name="McCoy K.D."/>
            <person name="Macpherson A.J."/>
        </authorList>
    </citation>
    <scope>NUCLEOTIDE SEQUENCE [LARGE SCALE GENOMIC DNA]</scope>
    <source>
        <strain evidence="3">I48</strain>
    </source>
</reference>
<feature type="transmembrane region" description="Helical" evidence="1">
    <location>
        <begin position="64"/>
        <end position="82"/>
    </location>
</feature>
<keyword evidence="3" id="KW-1185">Reference proteome</keyword>
<dbReference type="EMBL" id="CP015401">
    <property type="protein sequence ID" value="ANU56563.1"/>
    <property type="molecule type" value="Genomic_DNA"/>
</dbReference>
<feature type="transmembrane region" description="Helical" evidence="1">
    <location>
        <begin position="103"/>
        <end position="124"/>
    </location>
</feature>
<keyword evidence="1" id="KW-0812">Transmembrane</keyword>
<name>A0A1C7GW91_9BACE</name>
<accession>A0A1C7GW91</accession>
<evidence type="ECO:0000256" key="1">
    <source>
        <dbReference type="SAM" id="Phobius"/>
    </source>
</evidence>
<protein>
    <submittedName>
        <fullName evidence="2">Uncharacterized protein</fullName>
    </submittedName>
</protein>
<dbReference type="KEGG" id="bcae:A4V03_02440"/>
<keyword evidence="1" id="KW-0472">Membrane</keyword>
<dbReference type="AlphaFoldDB" id="A0A1C7GW91"/>
<evidence type="ECO:0000313" key="2">
    <source>
        <dbReference type="EMBL" id="ANU56563.1"/>
    </source>
</evidence>
<dbReference type="Proteomes" id="UP000092631">
    <property type="component" value="Chromosome"/>
</dbReference>
<gene>
    <name evidence="2" type="ORF">A4V03_02440</name>
</gene>